<dbReference type="KEGG" id="mbe:MBM_04075"/>
<sequence length="1090" mass="119172">MGMHLHCSRFYAKHLPSGADWNKYNPANDNKRRRQTTTRSPRRRARTQMRTASDDMIDADHPLDGAGSGSGIGSASGSASGSRRHIDLRHPVPDLQTLRGAYTGNIQQLEKTAERLSMTSSIDDAIRELHDQQKRSDSRRSSLVSSHGVHALTSKVSNASSIVEVKSAARSGGYSPAGFMMSPKGSFTAGTRARSASKSSRYGNRPEPDLEGRPLESFVNMSFSNFSLTGPPEHLQGTSSIAEQDEHSSTLTRPVVDQIGSSDMHAISSTKAIALDDRPTTSASMNSFDQANIWEDFDGIHTEVTPEGNPHTPYYEAAFTGAAHAHPLSRSPSRTPDPQPKRVSQHGSIHGSIGSGYESVYSDDMVQRRVSVGNRLSTYSDDNAQRNISAGNMISTPSNRRPQSYMDPATGQDMVYYPAPVPMMLNLPQKLSKNPSSTARNKMRSQVMSSIPAAARPSGVWLPDLLENEEHSEMRVDDEIQHQEYTAQHQRASMGGRWLAKTLMHMPPQLRASTFFDLLCPNQMVELKDNSAVATLDSILDASAHAPVNAFTDHAFAGPVGAEVYGQTQQHTSRGASQLLESQRRRTSSFNILRGKRASSSEVPLQGGERKRASTMDGVVESAIRMPLDDEDDEDNVKDTTPLNQSDAGDRLHEASGELGDEESGGKDDDKDSDQGQLDDEVYHGAPTTLLAELQLRKQQQKLRTRPLAQAYPNGMHSTLLELDAVAQVEQNTRKTRRINLAWEDPNVQVPDGAGDSDDDVPLGVLFSKKSKMDLNRPMGLMERRDLEDNEPLSQRRNRLQGRPNMPRSATMVHVAGPVPPNEEALPAARPVSGDFASEMMSQFGGDAVNTDKGKGKEVAPPSEEEETLGQRRKRLQAEREARAREVGTPGEVPQRPLMQPKRSMADLLSAHPSAGAAERVVSYQRPVGGLLGMHEKSSQHRSHTMLNLTTPNFSSANPGAPAHLAQRGSSGGYKAGQFNDGRGGGIVSSQQQQQQQVPYHMYGGNGMFPQSTFGGYGQFQQPGYSNQMMMPFANPYAMPMNMGVGGYNPNAMPMGYNPNLGMGMQMPGMAPLNQGQQEMVERWRQSIMQ</sequence>
<feature type="region of interest" description="Disordered" evidence="1">
    <location>
        <begin position="323"/>
        <end position="356"/>
    </location>
</feature>
<dbReference type="EMBL" id="JH921435">
    <property type="protein sequence ID" value="EKD17706.1"/>
    <property type="molecule type" value="Genomic_DNA"/>
</dbReference>
<dbReference type="InParanoid" id="K1WXC9"/>
<keyword evidence="3" id="KW-1185">Reference proteome</keyword>
<dbReference type="AlphaFoldDB" id="K1WXC9"/>
<proteinExistence type="predicted"/>
<evidence type="ECO:0000313" key="3">
    <source>
        <dbReference type="Proteomes" id="UP000006753"/>
    </source>
</evidence>
<dbReference type="OMA" id="DGAHCET"/>
<feature type="compositionally biased region" description="Polar residues" evidence="1">
    <location>
        <begin position="567"/>
        <end position="581"/>
    </location>
</feature>
<feature type="region of interest" description="Disordered" evidence="1">
    <location>
        <begin position="172"/>
        <end position="214"/>
    </location>
</feature>
<dbReference type="OrthoDB" id="5288142at2759"/>
<reference evidence="2 3" key="1">
    <citation type="journal article" date="2012" name="BMC Genomics">
        <title>Sequencing the genome of Marssonina brunnea reveals fungus-poplar co-evolution.</title>
        <authorList>
            <person name="Zhu S."/>
            <person name="Cao Y.-Z."/>
            <person name="Jiang C."/>
            <person name="Tan B.-Y."/>
            <person name="Wang Z."/>
            <person name="Feng S."/>
            <person name="Zhang L."/>
            <person name="Su X.-H."/>
            <person name="Brejova B."/>
            <person name="Vinar T."/>
            <person name="Xu M."/>
            <person name="Wang M.-X."/>
            <person name="Zhang S.-G."/>
            <person name="Huang M.-R."/>
            <person name="Wu R."/>
            <person name="Zhou Y."/>
        </authorList>
    </citation>
    <scope>NUCLEOTIDE SEQUENCE [LARGE SCALE GENOMIC DNA]</scope>
    <source>
        <strain evidence="2 3">MB_m1</strain>
    </source>
</reference>
<feature type="compositionally biased region" description="Basic and acidic residues" evidence="1">
    <location>
        <begin position="664"/>
        <end position="674"/>
    </location>
</feature>
<protein>
    <submittedName>
        <fullName evidence="2">Uncharacterized protein</fullName>
    </submittedName>
</protein>
<feature type="compositionally biased region" description="Basic and acidic residues" evidence="1">
    <location>
        <begin position="204"/>
        <end position="214"/>
    </location>
</feature>
<dbReference type="HOGENOM" id="CLU_001373_0_0_1"/>
<feature type="region of interest" description="Disordered" evidence="1">
    <location>
        <begin position="845"/>
        <end position="898"/>
    </location>
</feature>
<feature type="region of interest" description="Disordered" evidence="1">
    <location>
        <begin position="567"/>
        <end position="680"/>
    </location>
</feature>
<feature type="compositionally biased region" description="Low complexity" evidence="1">
    <location>
        <begin position="345"/>
        <end position="356"/>
    </location>
</feature>
<evidence type="ECO:0000313" key="2">
    <source>
        <dbReference type="EMBL" id="EKD17706.1"/>
    </source>
</evidence>
<feature type="compositionally biased region" description="Basic and acidic residues" evidence="1">
    <location>
        <begin position="876"/>
        <end position="886"/>
    </location>
</feature>
<gene>
    <name evidence="2" type="ORF">MBM_04075</name>
</gene>
<dbReference type="GeneID" id="18760010"/>
<accession>K1WXC9</accession>
<feature type="region of interest" description="Disordered" evidence="1">
    <location>
        <begin position="783"/>
        <end position="807"/>
    </location>
</feature>
<evidence type="ECO:0000256" key="1">
    <source>
        <dbReference type="SAM" id="MobiDB-lite"/>
    </source>
</evidence>
<feature type="region of interest" description="Disordered" evidence="1">
    <location>
        <begin position="18"/>
        <end position="85"/>
    </location>
</feature>
<feature type="compositionally biased region" description="Basic residues" evidence="1">
    <location>
        <begin position="31"/>
        <end position="47"/>
    </location>
</feature>
<dbReference type="Proteomes" id="UP000006753">
    <property type="component" value="Unassembled WGS sequence"/>
</dbReference>
<feature type="region of interest" description="Disordered" evidence="1">
    <location>
        <begin position="229"/>
        <end position="249"/>
    </location>
</feature>
<name>K1WXC9_MARBU</name>
<organism evidence="2 3">
    <name type="scientific">Marssonina brunnea f. sp. multigermtubi (strain MB_m1)</name>
    <name type="common">Marssonina leaf spot fungus</name>
    <dbReference type="NCBI Taxonomy" id="1072389"/>
    <lineage>
        <taxon>Eukaryota</taxon>
        <taxon>Fungi</taxon>
        <taxon>Dikarya</taxon>
        <taxon>Ascomycota</taxon>
        <taxon>Pezizomycotina</taxon>
        <taxon>Leotiomycetes</taxon>
        <taxon>Helotiales</taxon>
        <taxon>Drepanopezizaceae</taxon>
        <taxon>Drepanopeziza</taxon>
    </lineage>
</organism>
<dbReference type="eggNOG" id="ENOG502SA0I">
    <property type="taxonomic scope" value="Eukaryota"/>
</dbReference>